<organism evidence="2 3">
    <name type="scientific">Linnemannia gamsii</name>
    <dbReference type="NCBI Taxonomy" id="64522"/>
    <lineage>
        <taxon>Eukaryota</taxon>
        <taxon>Fungi</taxon>
        <taxon>Fungi incertae sedis</taxon>
        <taxon>Mucoromycota</taxon>
        <taxon>Mortierellomycotina</taxon>
        <taxon>Mortierellomycetes</taxon>
        <taxon>Mortierellales</taxon>
        <taxon>Mortierellaceae</taxon>
        <taxon>Linnemannia</taxon>
    </lineage>
</organism>
<gene>
    <name evidence="2" type="ORF">BGZ96_004197</name>
</gene>
<name>A0ABQ7KJL7_9FUNG</name>
<proteinExistence type="predicted"/>
<feature type="compositionally biased region" description="Basic and acidic residues" evidence="1">
    <location>
        <begin position="41"/>
        <end position="58"/>
    </location>
</feature>
<accession>A0ABQ7KJL7</accession>
<evidence type="ECO:0000256" key="1">
    <source>
        <dbReference type="SAM" id="MobiDB-lite"/>
    </source>
</evidence>
<sequence>MASSHPKNPSPPAKTVILHEEPSSDIDSPTPDTPFVTACSPRKETKPTVQKHQEHQEPTELDLSQPPAAAMATSLSKIRATATSILTATPITDNSMREEISKSQNQQQPFRKNIWNGRMDRFSKPRSTTFLPEEVVPTTQGNAPDRTGLLAAMGTNVSRAPLTKIKDPAVMRNLMVLAKERRASQTLCNVVAEDGISAVQHGSGNQFKDRSRTMMTRHEHRNDNDNDTLTTTTIFTTTYNSKNNNNNNNNNNYTISNSLSASASSRKITLEDKRAFLKTQETLRRSNQRRSRSFHAFDLSTSHSYPFPASPSPAAEAHDSPTIDFHSGFPWRDRSQGHAATPPISAISIDPPHHPFLPLFNLYFFNIVDIYRFFLQFFDLFVAVVGVFEDIAIIVP</sequence>
<protein>
    <submittedName>
        <fullName evidence="2">Uncharacterized protein</fullName>
    </submittedName>
</protein>
<keyword evidence="3" id="KW-1185">Reference proteome</keyword>
<dbReference type="EMBL" id="JAAAIM010000002">
    <property type="protein sequence ID" value="KAG0298890.1"/>
    <property type="molecule type" value="Genomic_DNA"/>
</dbReference>
<comment type="caution">
    <text evidence="2">The sequence shown here is derived from an EMBL/GenBank/DDBJ whole genome shotgun (WGS) entry which is preliminary data.</text>
</comment>
<feature type="region of interest" description="Disordered" evidence="1">
    <location>
        <begin position="1"/>
        <end position="66"/>
    </location>
</feature>
<evidence type="ECO:0000313" key="3">
    <source>
        <dbReference type="Proteomes" id="UP001194696"/>
    </source>
</evidence>
<reference evidence="2 3" key="1">
    <citation type="journal article" date="2020" name="Fungal Divers.">
        <title>Resolving the Mortierellaceae phylogeny through synthesis of multi-gene phylogenetics and phylogenomics.</title>
        <authorList>
            <person name="Vandepol N."/>
            <person name="Liber J."/>
            <person name="Desiro A."/>
            <person name="Na H."/>
            <person name="Kennedy M."/>
            <person name="Barry K."/>
            <person name="Grigoriev I.V."/>
            <person name="Miller A.N."/>
            <person name="O'Donnell K."/>
            <person name="Stajich J.E."/>
            <person name="Bonito G."/>
        </authorList>
    </citation>
    <scope>NUCLEOTIDE SEQUENCE [LARGE SCALE GENOMIC DNA]</scope>
    <source>
        <strain evidence="2 3">AD045</strain>
    </source>
</reference>
<evidence type="ECO:0000313" key="2">
    <source>
        <dbReference type="EMBL" id="KAG0298890.1"/>
    </source>
</evidence>
<dbReference type="Proteomes" id="UP001194696">
    <property type="component" value="Unassembled WGS sequence"/>
</dbReference>